<evidence type="ECO:0000313" key="4">
    <source>
        <dbReference type="Proteomes" id="UP000324585"/>
    </source>
</evidence>
<dbReference type="SUPFAM" id="SSF56672">
    <property type="entry name" value="DNA/RNA polymerases"/>
    <property type="match status" value="1"/>
</dbReference>
<organism evidence="3 4">
    <name type="scientific">Porphyridium purpureum</name>
    <name type="common">Red alga</name>
    <name type="synonym">Porphyridium cruentum</name>
    <dbReference type="NCBI Taxonomy" id="35688"/>
    <lineage>
        <taxon>Eukaryota</taxon>
        <taxon>Rhodophyta</taxon>
        <taxon>Bangiophyceae</taxon>
        <taxon>Porphyridiales</taxon>
        <taxon>Porphyridiaceae</taxon>
        <taxon>Porphyridium</taxon>
    </lineage>
</organism>
<dbReference type="Gene3D" id="3.30.420.10">
    <property type="entry name" value="Ribonuclease H-like superfamily/Ribonuclease H"/>
    <property type="match status" value="1"/>
</dbReference>
<dbReference type="PROSITE" id="PS50994">
    <property type="entry name" value="INTEGRASE"/>
    <property type="match status" value="1"/>
</dbReference>
<name>A0A5J4Z996_PORPP</name>
<feature type="domain" description="Integrase catalytic" evidence="2">
    <location>
        <begin position="636"/>
        <end position="807"/>
    </location>
</feature>
<comment type="caution">
    <text evidence="3">The sequence shown here is derived from an EMBL/GenBank/DDBJ whole genome shotgun (WGS) entry which is preliminary data.</text>
</comment>
<dbReference type="GO" id="GO:0015074">
    <property type="term" value="P:DNA integration"/>
    <property type="evidence" value="ECO:0007669"/>
    <property type="project" value="InterPro"/>
</dbReference>
<dbReference type="EMBL" id="VRMN01000001">
    <property type="protein sequence ID" value="KAA8499333.1"/>
    <property type="molecule type" value="Genomic_DNA"/>
</dbReference>
<evidence type="ECO:0000256" key="1">
    <source>
        <dbReference type="SAM" id="MobiDB-lite"/>
    </source>
</evidence>
<reference evidence="4" key="1">
    <citation type="journal article" date="2019" name="Nat. Commun.">
        <title>Expansion of phycobilisome linker gene families in mesophilic red algae.</title>
        <authorList>
            <person name="Lee J."/>
            <person name="Kim D."/>
            <person name="Bhattacharya D."/>
            <person name="Yoon H.S."/>
        </authorList>
    </citation>
    <scope>NUCLEOTIDE SEQUENCE [LARGE SCALE GENOMIC DNA]</scope>
    <source>
        <strain evidence="4">CCMP 1328</strain>
    </source>
</reference>
<evidence type="ECO:0000313" key="3">
    <source>
        <dbReference type="EMBL" id="KAA8499333.1"/>
    </source>
</evidence>
<feature type="region of interest" description="Disordered" evidence="1">
    <location>
        <begin position="1439"/>
        <end position="1469"/>
    </location>
</feature>
<protein>
    <submittedName>
        <fullName evidence="3">Retrovirus-related Pol polyprotein from transposon TNT 1-94</fullName>
    </submittedName>
</protein>
<dbReference type="Pfam" id="PF07727">
    <property type="entry name" value="RVT_2"/>
    <property type="match status" value="1"/>
</dbReference>
<dbReference type="InterPro" id="IPR036397">
    <property type="entry name" value="RNaseH_sf"/>
</dbReference>
<dbReference type="OrthoDB" id="3562262at2759"/>
<keyword evidence="4" id="KW-1185">Reference proteome</keyword>
<dbReference type="InterPro" id="IPR001584">
    <property type="entry name" value="Integrase_cat-core"/>
</dbReference>
<sequence>MTQTRGAVQRRRDQPRQSGMPDTSSSEEAEAMGSGTGSPPGSVAQDAGASGAASIGLASQTATPSDEHALAEWEELKRSVLDLMSGPNLLDEFALSASRKMIDGLSCAKQREVALFLKRQGGLDFDSNERYINVLKRMIPDDDSVASGRLVRGVDRGAATLARYLEKATKFDGSEHCEIQLCEQDFRMNCDLAGVNAATALSAVHMVLGGAARQLFIKERNQFASIGDVWKKLRERFVGEDQKDSLETAWTNLSLDSFRREHPDEPDTKLLERLMATATTLQNQLDRDLQSDKNLLITLKRAVKGESFSRALWYNPPKTSQEAITRLKLAASAERVDKSDTFWTANRYERKKNRTGRDGKTLKCNICSSEWHLMRACPKATVEDDVRLAELLRDTTVDEAENDEMSADASEREKEAKAFDTHFVDSEDEDEVEVFFATSRGAKLSRQTMSLCVDTGAPRSVVGLRSLEAYKRRNPVHIRKGEPVSFRFGQTVLDSIGVVRVRVPTDDAAGMVEFDSHVVNDKKTDKALPFLMGMDALEGVTLSVGEKPTLKYPNGDTVTLTRKNGHLVSLNDIESFYTMVEATKLHRRFGHLTGTRVLELVKKADPTMNEDELRELAEKLGRARTECRVCEEQEQKPLRPAVAARWPDEIRFNHTVIMDVMFSERPSDKAILQMICKDTGYTLACYVNSKSAKDVTAAFLKEWVTHTSGLPEVVKVDMGTEFVNMHFVAMMNSMGVCVETAGIEGAWQMGRGEQAHGPLKQILNKLKSERSSSGLGDDDVLGLATKAMNDSMNADGLVPTLLVFGCTPRTPIGSNIMGCPDQRARMEVMRFARTEYEVLIARRRLSMALSSRYPAERVMKPGDRVKVYRFRRRLWEGPYALKEIDYTSNVAVVDDNGKNLKFSVAVVRPYREPAHGFDRPESVYLEQGQPEKDDERWDDAKRIELEGLERRHVWDLVPAEQVPHGSVILRTKWVLKVKPDRMKARLTVLGNMDKDKELFVSNAPTLRTSSVRMILMSKAERKDWDLWVEDADQAFLQSLWELNRDIYVVPPREWTAVNASGVMWKLRLPLYGLVDAPTYWSKSILSILTQTGFSVSTDPCLFTCAKDEKESGFVGVYVDDLLLCGDEALKQKAALLETRVEMKQRVFLRRDNAISFAGMQVREVEDGLTIKQTPIDVLEAHDFSSLRSLRGKLSWLVNGTRADLNYLCAQLMQVTDVSYDQTRVDELLKRVKKAMRHWDGSVLIRGLRGEDTTDRALRIEVFADAAFANNQDLSSQLGYIVCVVNDNGHAVPLLWGSKKARRITRSVLGAEILALAEGFDAGIFIQTTLRSIGMDLPLGLVTDSRSIFDAISTDRLPAEKRLALDISVLREAFKNEEVVSIKWVRSEGNPADGLTKAEPNKALLRLLKDGTINLVIEQQIKQSTSVRLAQKEERLCELRANGSNRTHANEPADEEQGAPELADVKEGAQ</sequence>
<dbReference type="InterPro" id="IPR013103">
    <property type="entry name" value="RVT_2"/>
</dbReference>
<feature type="compositionally biased region" description="Low complexity" evidence="1">
    <location>
        <begin position="41"/>
        <end position="59"/>
    </location>
</feature>
<evidence type="ECO:0000259" key="2">
    <source>
        <dbReference type="PROSITE" id="PS50994"/>
    </source>
</evidence>
<dbReference type="InterPro" id="IPR012337">
    <property type="entry name" value="RNaseH-like_sf"/>
</dbReference>
<dbReference type="InterPro" id="IPR043502">
    <property type="entry name" value="DNA/RNA_pol_sf"/>
</dbReference>
<dbReference type="GO" id="GO:0003676">
    <property type="term" value="F:nucleic acid binding"/>
    <property type="evidence" value="ECO:0007669"/>
    <property type="project" value="InterPro"/>
</dbReference>
<proteinExistence type="predicted"/>
<feature type="region of interest" description="Disordered" evidence="1">
    <location>
        <begin position="1"/>
        <end position="68"/>
    </location>
</feature>
<accession>A0A5J4Z996</accession>
<dbReference type="Proteomes" id="UP000324585">
    <property type="component" value="Unassembled WGS sequence"/>
</dbReference>
<dbReference type="OMA" id="GERYHAY"/>
<gene>
    <name evidence="3" type="ORF">FVE85_6918</name>
</gene>
<dbReference type="SUPFAM" id="SSF53098">
    <property type="entry name" value="Ribonuclease H-like"/>
    <property type="match status" value="1"/>
</dbReference>